<dbReference type="HOGENOM" id="CLU_2201726_0_0_1"/>
<reference evidence="2" key="2">
    <citation type="submission" date="2015-06" db="UniProtKB">
        <authorList>
            <consortium name="EnsemblPlants"/>
        </authorList>
    </citation>
    <scope>IDENTIFICATION</scope>
    <source>
        <strain evidence="2">DM1-3 516 R44</strain>
    </source>
</reference>
<accession>M1D7Z7</accession>
<reference evidence="3" key="1">
    <citation type="journal article" date="2011" name="Nature">
        <title>Genome sequence and analysis of the tuber crop potato.</title>
        <authorList>
            <consortium name="The Potato Genome Sequencing Consortium"/>
        </authorList>
    </citation>
    <scope>NUCLEOTIDE SEQUENCE [LARGE SCALE GENOMIC DNA]</scope>
    <source>
        <strain evidence="3">cv. DM1-3 516 R44</strain>
    </source>
</reference>
<feature type="region of interest" description="Disordered" evidence="1">
    <location>
        <begin position="1"/>
        <end position="81"/>
    </location>
</feature>
<name>M1D7Z7_SOLTU</name>
<keyword evidence="3" id="KW-1185">Reference proteome</keyword>
<dbReference type="Gramene" id="PGSC0003DMT400084761">
    <property type="protein sequence ID" value="PGSC0003DMT400084761"/>
    <property type="gene ID" value="PGSC0003DMG400034332"/>
</dbReference>
<evidence type="ECO:0000256" key="1">
    <source>
        <dbReference type="SAM" id="MobiDB-lite"/>
    </source>
</evidence>
<feature type="compositionally biased region" description="Polar residues" evidence="1">
    <location>
        <begin position="25"/>
        <end position="36"/>
    </location>
</feature>
<dbReference type="AlphaFoldDB" id="M1D7Z7"/>
<sequence>MKSTQKSFNFGDSTLKNNVMPRTRASVSSGRGQSPRLSPARGRDTVRARDRTNVVIPDRDCSFGVKPARGRGAQTSSIQDQMGQSPVVLASVVGFHIAPKVILTTFEL</sequence>
<feature type="compositionally biased region" description="Basic and acidic residues" evidence="1">
    <location>
        <begin position="41"/>
        <end position="61"/>
    </location>
</feature>
<dbReference type="InParanoid" id="M1D7Z7"/>
<dbReference type="EnsemblPlants" id="PGSC0003DMT400084761">
    <property type="protein sequence ID" value="PGSC0003DMT400084761"/>
    <property type="gene ID" value="PGSC0003DMG400034332"/>
</dbReference>
<organism evidence="2 3">
    <name type="scientific">Solanum tuberosum</name>
    <name type="common">Potato</name>
    <dbReference type="NCBI Taxonomy" id="4113"/>
    <lineage>
        <taxon>Eukaryota</taxon>
        <taxon>Viridiplantae</taxon>
        <taxon>Streptophyta</taxon>
        <taxon>Embryophyta</taxon>
        <taxon>Tracheophyta</taxon>
        <taxon>Spermatophyta</taxon>
        <taxon>Magnoliopsida</taxon>
        <taxon>eudicotyledons</taxon>
        <taxon>Gunneridae</taxon>
        <taxon>Pentapetalae</taxon>
        <taxon>asterids</taxon>
        <taxon>lamiids</taxon>
        <taxon>Solanales</taxon>
        <taxon>Solanaceae</taxon>
        <taxon>Solanoideae</taxon>
        <taxon>Solaneae</taxon>
        <taxon>Solanum</taxon>
    </lineage>
</organism>
<evidence type="ECO:0000313" key="3">
    <source>
        <dbReference type="Proteomes" id="UP000011115"/>
    </source>
</evidence>
<protein>
    <submittedName>
        <fullName evidence="2">Uncharacterized protein</fullName>
    </submittedName>
</protein>
<feature type="compositionally biased region" description="Polar residues" evidence="1">
    <location>
        <begin position="1"/>
        <end position="17"/>
    </location>
</feature>
<proteinExistence type="predicted"/>
<dbReference type="Proteomes" id="UP000011115">
    <property type="component" value="Unassembled WGS sequence"/>
</dbReference>
<dbReference type="PaxDb" id="4113-PGSC0003DMT400084761"/>
<evidence type="ECO:0000313" key="2">
    <source>
        <dbReference type="EnsemblPlants" id="PGSC0003DMT400084761"/>
    </source>
</evidence>